<evidence type="ECO:0000313" key="2">
    <source>
        <dbReference type="EMBL" id="KAK0433537.1"/>
    </source>
</evidence>
<reference evidence="2" key="1">
    <citation type="submission" date="2023-06" db="EMBL/GenBank/DDBJ databases">
        <authorList>
            <consortium name="Lawrence Berkeley National Laboratory"/>
            <person name="Ahrendt S."/>
            <person name="Sahu N."/>
            <person name="Indic B."/>
            <person name="Wong-Bajracharya J."/>
            <person name="Merenyi Z."/>
            <person name="Ke H.-M."/>
            <person name="Monk M."/>
            <person name="Kocsube S."/>
            <person name="Drula E."/>
            <person name="Lipzen A."/>
            <person name="Balint B."/>
            <person name="Henrissat B."/>
            <person name="Andreopoulos B."/>
            <person name="Martin F.M."/>
            <person name="Harder C.B."/>
            <person name="Rigling D."/>
            <person name="Ford K.L."/>
            <person name="Foster G.D."/>
            <person name="Pangilinan J."/>
            <person name="Papanicolaou A."/>
            <person name="Barry K."/>
            <person name="LaButti K."/>
            <person name="Viragh M."/>
            <person name="Koriabine M."/>
            <person name="Yan M."/>
            <person name="Riley R."/>
            <person name="Champramary S."/>
            <person name="Plett K.L."/>
            <person name="Tsai I.J."/>
            <person name="Slot J."/>
            <person name="Sipos G."/>
            <person name="Plett J."/>
            <person name="Nagy L.G."/>
            <person name="Grigoriev I.V."/>
        </authorList>
    </citation>
    <scope>NUCLEOTIDE SEQUENCE</scope>
    <source>
        <strain evidence="2">FPL87.14</strain>
    </source>
</reference>
<feature type="region of interest" description="Disordered" evidence="1">
    <location>
        <begin position="103"/>
        <end position="133"/>
    </location>
</feature>
<feature type="region of interest" description="Disordered" evidence="1">
    <location>
        <begin position="155"/>
        <end position="205"/>
    </location>
</feature>
<comment type="caution">
    <text evidence="2">The sequence shown here is derived from an EMBL/GenBank/DDBJ whole genome shotgun (WGS) entry which is preliminary data.</text>
</comment>
<protein>
    <submittedName>
        <fullName evidence="2">Uncharacterized protein</fullName>
    </submittedName>
</protein>
<dbReference type="Proteomes" id="UP001175226">
    <property type="component" value="Unassembled WGS sequence"/>
</dbReference>
<dbReference type="AlphaFoldDB" id="A0AA39IZU0"/>
<keyword evidence="3" id="KW-1185">Reference proteome</keyword>
<evidence type="ECO:0000256" key="1">
    <source>
        <dbReference type="SAM" id="MobiDB-lite"/>
    </source>
</evidence>
<proteinExistence type="predicted"/>
<feature type="compositionally biased region" description="Basic and acidic residues" evidence="1">
    <location>
        <begin position="155"/>
        <end position="168"/>
    </location>
</feature>
<gene>
    <name evidence="2" type="ORF">EV421DRAFT_1910038</name>
</gene>
<sequence>MLPQFGEYVSFKLDPVASLKALNDPDATKASEALQSDKTYVSCVTYLLSFPLPGVEYISGNMILLARGLPNGVPDAFNITSDMSMCVLPNTSIAASATAHHTSPLTRLLSPHSSNGEMSNAERRRHGSDLPDPKYRLTGWDRILLAQTYFSEDGERRGTIKREQESHKASTNATGEDVSTEQPQECQSSTFTLPVPGSEPGVESQ</sequence>
<dbReference type="EMBL" id="JAUEPT010000080">
    <property type="protein sequence ID" value="KAK0433537.1"/>
    <property type="molecule type" value="Genomic_DNA"/>
</dbReference>
<organism evidence="2 3">
    <name type="scientific">Armillaria borealis</name>
    <dbReference type="NCBI Taxonomy" id="47425"/>
    <lineage>
        <taxon>Eukaryota</taxon>
        <taxon>Fungi</taxon>
        <taxon>Dikarya</taxon>
        <taxon>Basidiomycota</taxon>
        <taxon>Agaricomycotina</taxon>
        <taxon>Agaricomycetes</taxon>
        <taxon>Agaricomycetidae</taxon>
        <taxon>Agaricales</taxon>
        <taxon>Marasmiineae</taxon>
        <taxon>Physalacriaceae</taxon>
        <taxon>Armillaria</taxon>
    </lineage>
</organism>
<feature type="compositionally biased region" description="Polar residues" evidence="1">
    <location>
        <begin position="180"/>
        <end position="192"/>
    </location>
</feature>
<name>A0AA39IZU0_9AGAR</name>
<evidence type="ECO:0000313" key="3">
    <source>
        <dbReference type="Proteomes" id="UP001175226"/>
    </source>
</evidence>
<accession>A0AA39IZU0</accession>